<dbReference type="NCBIfam" id="NF045582">
    <property type="entry name" value="Npun_R2823_gen"/>
    <property type="match status" value="1"/>
</dbReference>
<accession>A0A926WNT5</accession>
<keyword evidence="2" id="KW-1185">Reference proteome</keyword>
<proteinExistence type="predicted"/>
<dbReference type="RefSeq" id="WP_190564993.1">
    <property type="nucleotide sequence ID" value="NZ_JACJQU010000034.1"/>
</dbReference>
<dbReference type="Proteomes" id="UP000662185">
    <property type="component" value="Unassembled WGS sequence"/>
</dbReference>
<dbReference type="EMBL" id="JACJQU010000034">
    <property type="protein sequence ID" value="MBD2296876.1"/>
    <property type="molecule type" value="Genomic_DNA"/>
</dbReference>
<evidence type="ECO:0000313" key="2">
    <source>
        <dbReference type="Proteomes" id="UP000662185"/>
    </source>
</evidence>
<dbReference type="AlphaFoldDB" id="A0A926WNT5"/>
<protein>
    <submittedName>
        <fullName evidence="1">Methionine synthase</fullName>
    </submittedName>
</protein>
<dbReference type="InterPro" id="IPR054619">
    <property type="entry name" value="Npun_R2821-like"/>
</dbReference>
<gene>
    <name evidence="1" type="ORF">H6G06_26215</name>
</gene>
<evidence type="ECO:0000313" key="1">
    <source>
        <dbReference type="EMBL" id="MBD2296876.1"/>
    </source>
</evidence>
<comment type="caution">
    <text evidence="1">The sequence shown here is derived from an EMBL/GenBank/DDBJ whole genome shotgun (WGS) entry which is preliminary data.</text>
</comment>
<organism evidence="1 2">
    <name type="scientific">Anabaena sphaerica FACHB-251</name>
    <dbReference type="NCBI Taxonomy" id="2692883"/>
    <lineage>
        <taxon>Bacteria</taxon>
        <taxon>Bacillati</taxon>
        <taxon>Cyanobacteriota</taxon>
        <taxon>Cyanophyceae</taxon>
        <taxon>Nostocales</taxon>
        <taxon>Nostocaceae</taxon>
        <taxon>Anabaena</taxon>
    </lineage>
</organism>
<name>A0A926WNT5_9NOST</name>
<dbReference type="Gene3D" id="3.90.550.10">
    <property type="entry name" value="Spore Coat Polysaccharide Biosynthesis Protein SpsA, Chain A"/>
    <property type="match status" value="1"/>
</dbReference>
<dbReference type="SUPFAM" id="SSF53448">
    <property type="entry name" value="Nucleotide-diphospho-sugar transferases"/>
    <property type="match status" value="1"/>
</dbReference>
<sequence length="309" mass="36117">MNRGIYIVANDKVLENAIALLNSIRYFDPEITVYLIPFNENYQKVADTLGKFHNVKIFPDLEEIEKFTQRISEIFDRDFLALPNKMRKLVVWFGPLDEFIYIDTDIVVFEKIADNLGQLAEVDFFCCDYHHANDKLSNIFSPFVKEQQIFTNDQLEDVFNSGFWSSRKGVITEQQMYETLAECAAHPEYFDFTAGVTDQPILNYLILKLIYKRGNLVKIPGRGPGSWAGSCNFQQQDYLLYDHGKRLKYLHWAGIKIQPGCPYWDTWEYYRNLNPGIPTVDIPTPVQKSKWQQTLDNVKNKLRQLKNKL</sequence>
<dbReference type="InterPro" id="IPR029044">
    <property type="entry name" value="Nucleotide-diphossugar_trans"/>
</dbReference>
<reference evidence="2" key="1">
    <citation type="journal article" date="2020" name="ISME J.">
        <title>Comparative genomics reveals insights into cyanobacterial evolution and habitat adaptation.</title>
        <authorList>
            <person name="Chen M.Y."/>
            <person name="Teng W.K."/>
            <person name="Zhao L."/>
            <person name="Hu C.X."/>
            <person name="Zhou Y.K."/>
            <person name="Han B.P."/>
            <person name="Song L.R."/>
            <person name="Shu W.S."/>
        </authorList>
    </citation>
    <scope>NUCLEOTIDE SEQUENCE [LARGE SCALE GENOMIC DNA]</scope>
    <source>
        <strain evidence="2">FACHB-251</strain>
    </source>
</reference>